<evidence type="ECO:0000313" key="2">
    <source>
        <dbReference type="Proteomes" id="UP001444071"/>
    </source>
</evidence>
<keyword evidence="2" id="KW-1185">Reference proteome</keyword>
<sequence length="121" mass="13970">MTFMSVLDHGDLLHYLGALRFFLNLKGFTDRCLLCSGWRPSSSLRQFSVCFHHTYWPTLPRDTLEALIFGLFLRSALRVRTELVLPLLEQNSLNLQEFILGVFTSLLKHFAAPTLDCRCFC</sequence>
<proteinExistence type="predicted"/>
<gene>
    <name evidence="1" type="ORF">XENORESO_010980</name>
</gene>
<reference evidence="1 2" key="1">
    <citation type="submission" date="2021-06" db="EMBL/GenBank/DDBJ databases">
        <authorList>
            <person name="Palmer J.M."/>
        </authorList>
    </citation>
    <scope>NUCLEOTIDE SEQUENCE [LARGE SCALE GENOMIC DNA]</scope>
    <source>
        <strain evidence="1 2">XR_2019</strain>
        <tissue evidence="1">Muscle</tissue>
    </source>
</reference>
<organism evidence="1 2">
    <name type="scientific">Xenotaenia resolanae</name>
    <dbReference type="NCBI Taxonomy" id="208358"/>
    <lineage>
        <taxon>Eukaryota</taxon>
        <taxon>Metazoa</taxon>
        <taxon>Chordata</taxon>
        <taxon>Craniata</taxon>
        <taxon>Vertebrata</taxon>
        <taxon>Euteleostomi</taxon>
        <taxon>Actinopterygii</taxon>
        <taxon>Neopterygii</taxon>
        <taxon>Teleostei</taxon>
        <taxon>Neoteleostei</taxon>
        <taxon>Acanthomorphata</taxon>
        <taxon>Ovalentaria</taxon>
        <taxon>Atherinomorphae</taxon>
        <taxon>Cyprinodontiformes</taxon>
        <taxon>Goodeidae</taxon>
        <taxon>Xenotaenia</taxon>
    </lineage>
</organism>
<name>A0ABV0WEG8_9TELE</name>
<protein>
    <submittedName>
        <fullName evidence="1">Uncharacterized protein</fullName>
    </submittedName>
</protein>
<dbReference type="EMBL" id="JAHRIM010043429">
    <property type="protein sequence ID" value="MEQ2267826.1"/>
    <property type="molecule type" value="Genomic_DNA"/>
</dbReference>
<accession>A0ABV0WEG8</accession>
<evidence type="ECO:0000313" key="1">
    <source>
        <dbReference type="EMBL" id="MEQ2267826.1"/>
    </source>
</evidence>
<comment type="caution">
    <text evidence="1">The sequence shown here is derived from an EMBL/GenBank/DDBJ whole genome shotgun (WGS) entry which is preliminary data.</text>
</comment>
<dbReference type="Proteomes" id="UP001444071">
    <property type="component" value="Unassembled WGS sequence"/>
</dbReference>